<organism evidence="2 3">
    <name type="scientific">Lasius niger</name>
    <name type="common">Black garden ant</name>
    <dbReference type="NCBI Taxonomy" id="67767"/>
    <lineage>
        <taxon>Eukaryota</taxon>
        <taxon>Metazoa</taxon>
        <taxon>Ecdysozoa</taxon>
        <taxon>Arthropoda</taxon>
        <taxon>Hexapoda</taxon>
        <taxon>Insecta</taxon>
        <taxon>Pterygota</taxon>
        <taxon>Neoptera</taxon>
        <taxon>Endopterygota</taxon>
        <taxon>Hymenoptera</taxon>
        <taxon>Apocrita</taxon>
        <taxon>Aculeata</taxon>
        <taxon>Formicoidea</taxon>
        <taxon>Formicidae</taxon>
        <taxon>Formicinae</taxon>
        <taxon>Lasius</taxon>
        <taxon>Lasius</taxon>
    </lineage>
</organism>
<reference evidence="2 3" key="1">
    <citation type="submission" date="2015-04" db="EMBL/GenBank/DDBJ databases">
        <title>Lasius niger genome sequencing.</title>
        <authorList>
            <person name="Konorov E.A."/>
            <person name="Nikitin M.A."/>
            <person name="Kirill M.V."/>
            <person name="Chang P."/>
        </authorList>
    </citation>
    <scope>NUCLEOTIDE SEQUENCE [LARGE SCALE GENOMIC DNA]</scope>
    <source>
        <tissue evidence="2">Whole</tissue>
    </source>
</reference>
<dbReference type="AlphaFoldDB" id="A0A0J7KI78"/>
<dbReference type="EMBL" id="LBMM01007201">
    <property type="protein sequence ID" value="KMQ89944.1"/>
    <property type="molecule type" value="Genomic_DNA"/>
</dbReference>
<feature type="compositionally biased region" description="Polar residues" evidence="1">
    <location>
        <begin position="40"/>
        <end position="51"/>
    </location>
</feature>
<proteinExistence type="predicted"/>
<dbReference type="Proteomes" id="UP000036403">
    <property type="component" value="Unassembled WGS sequence"/>
</dbReference>
<gene>
    <name evidence="2" type="ORF">RF55_10360</name>
</gene>
<evidence type="ECO:0000313" key="3">
    <source>
        <dbReference type="Proteomes" id="UP000036403"/>
    </source>
</evidence>
<comment type="caution">
    <text evidence="2">The sequence shown here is derived from an EMBL/GenBank/DDBJ whole genome shotgun (WGS) entry which is preliminary data.</text>
</comment>
<sequence length="102" mass="11070">MGRRFPPRQAASNETEDPAPLPRPPGTRETGTHIPLSGTAAPNPTTPQNSRPAHRYGSAPRARRPTTAMTPKRGEKPPVSRTSRTPQSWREDSAEAPCNVLP</sequence>
<evidence type="ECO:0000256" key="1">
    <source>
        <dbReference type="SAM" id="MobiDB-lite"/>
    </source>
</evidence>
<protein>
    <submittedName>
        <fullName evidence="2">Uncharacterized protein</fullName>
    </submittedName>
</protein>
<dbReference type="PaxDb" id="67767-A0A0J7KI78"/>
<accession>A0A0J7KI78</accession>
<feature type="region of interest" description="Disordered" evidence="1">
    <location>
        <begin position="1"/>
        <end position="102"/>
    </location>
</feature>
<name>A0A0J7KI78_LASNI</name>
<evidence type="ECO:0000313" key="2">
    <source>
        <dbReference type="EMBL" id="KMQ89944.1"/>
    </source>
</evidence>
<keyword evidence="3" id="KW-1185">Reference proteome</keyword>